<protein>
    <submittedName>
        <fullName evidence="1">Uncharacterized protein</fullName>
    </submittedName>
</protein>
<dbReference type="AlphaFoldDB" id="A0A9W5F103"/>
<sequence>MQALVGRKLRLLRPGSAAWIGNHLSLALAITEVGYRYQGTGTDFWPKVDETLGVSLAHSDRTDISELFSRLAQQYGFAAPNRSDWAIAYNHIAWPIRNALAPLEIHKPLLIALAKVLASGTPLREDELLISKLVSIADGLWSRRLRDWLEDTRLAVELSKALLAPDEGEGWFEPGIVARIGGDLRKDPDAAIALRHAKRLVSKERRSSSPSVEASRYGIVIAHGRVTGLYLNGPVLSEADLQHLVSGAMASWEIGAEGAAQSQPIKNFLAGGVIHLGQPMKPLSADPLSVWSYGERLNDAPDLLRALQPTPPSIFSWNGSDGLFPAVMAGQTLSSGSKIVYLSWNPTDQPLEYVQLPCWEGCSAYLVDPLNKASNRLLRDLGISPEDTAPITFSSGATISNLSNIMTHVEGVPLYCRVNTQSMSAEVINSEGVSVSSGRFEKGEVFRLDLPAGSHKLSLEAGDDLQDINISIVPQNRDTSFRIYVEPPSATIDDLASDTLSIVLRSEFALHSVEGLAWITRDGQTVDVPFPFQIDVPGRLDASSTLISELKRLALGSANMGPIDIQIQLKGLGNYTWRLAREFRRLTYLPDKHNWQDEHGNPVAGIRGADISTPLLLIDNTSAKTDHDITALWIPETSSWEAISSAVVVAPSVVRMGNHHAADPVGSARAVQGLDGSPGFKTLLSSYLAWRTAEPSNLIASHQARVISGEIEKALVESFCGGEWRRIENSGEGLHRNSHSELSRICMSRQIATGKRFPQLDKVESAKLHIELTHSFASVVSDLSALLADTADFEELDYAINDAYAKLSRDRESAGAAAFEELDIFNSDQTWQKAVRDAVAAAKRPAFQPLILPSSRWKALSSLRYQNGGLDDVVEKLVACHMDALRSPGKQWIGSREIRIGLQLWMSPRDVLKTPGAEEALVKLLSDRQTSRAIRYAALRIHAEKSIS</sequence>
<comment type="caution">
    <text evidence="1">The sequence shown here is derived from an EMBL/GenBank/DDBJ whole genome shotgun (WGS) entry which is preliminary data.</text>
</comment>
<name>A0A9W5F103_9HYPH</name>
<keyword evidence="2" id="KW-1185">Reference proteome</keyword>
<dbReference type="Proteomes" id="UP000191933">
    <property type="component" value="Unassembled WGS sequence"/>
</dbReference>
<evidence type="ECO:0000313" key="1">
    <source>
        <dbReference type="EMBL" id="CUW93648.1"/>
    </source>
</evidence>
<organism evidence="1 2">
    <name type="scientific">Agrobacterium genomosp. 2 str. CFBP 5494</name>
    <dbReference type="NCBI Taxonomy" id="1183436"/>
    <lineage>
        <taxon>Bacteria</taxon>
        <taxon>Pseudomonadati</taxon>
        <taxon>Pseudomonadota</taxon>
        <taxon>Alphaproteobacteria</taxon>
        <taxon>Hyphomicrobiales</taxon>
        <taxon>Rhizobiaceae</taxon>
        <taxon>Rhizobium/Agrobacterium group</taxon>
        <taxon>Agrobacterium</taxon>
        <taxon>Agrobacterium tumefaciens complex</taxon>
    </lineage>
</organism>
<dbReference type="EMBL" id="FBVY01000018">
    <property type="protein sequence ID" value="CUW93648.1"/>
    <property type="molecule type" value="Genomic_DNA"/>
</dbReference>
<evidence type="ECO:0000313" key="2">
    <source>
        <dbReference type="Proteomes" id="UP000191933"/>
    </source>
</evidence>
<accession>A0A9W5F103</accession>
<reference evidence="1 2" key="1">
    <citation type="submission" date="2016-01" db="EMBL/GenBank/DDBJ databases">
        <authorList>
            <person name="Regsiter A."/>
            <person name="william w."/>
        </authorList>
    </citation>
    <scope>NUCLEOTIDE SEQUENCE [LARGE SCALE GENOMIC DNA]</scope>
    <source>
        <strain evidence="1 2">CFBP 5494</strain>
    </source>
</reference>
<gene>
    <name evidence="1" type="ORF">AGR2A_Cc70070</name>
</gene>
<proteinExistence type="predicted"/>